<evidence type="ECO:0000313" key="11">
    <source>
        <dbReference type="EMBL" id="KIC70879.1"/>
    </source>
</evidence>
<dbReference type="Proteomes" id="UP000031465">
    <property type="component" value="Unassembled WGS sequence"/>
</dbReference>
<dbReference type="AlphaFoldDB" id="A0A0C1GZ65"/>
<gene>
    <name evidence="11" type="ORF">DB44_FL00390</name>
</gene>
<dbReference type="RefSeq" id="WP_039360542.1">
    <property type="nucleotide sequence ID" value="NZ_JSAN01000133.1"/>
</dbReference>
<sequence length="256" mass="29523">MMRHFKEDRLEWLEFELLTDIPHLKHAVFLRKGGYSVDPFNQLNASYSVGDNPISVEKNRSLIETSLKNGTSHTFKMIHGHACHGHQVAPVEIDSPSTILLTDGLTCATPGIALMMTHADCQIALFYDPQHHVIANVHAGWRGSVQNIYAKTITQMKDRFGSDPKNLLVCISPSLGPEESEFIHYKNEFPEEFWEFQFKPNYFDFWSLTEYQLQKEGILFHHIEVARLSTFTNPNDYFSYRREKMTGRNATIIMLL</sequence>
<dbReference type="InterPro" id="IPR011324">
    <property type="entry name" value="Cytotoxic_necrot_fac-like_cat"/>
</dbReference>
<dbReference type="EMBL" id="JSAN01000133">
    <property type="protein sequence ID" value="KIC70879.1"/>
    <property type="molecule type" value="Genomic_DNA"/>
</dbReference>
<evidence type="ECO:0000256" key="1">
    <source>
        <dbReference type="ARBA" id="ARBA00000553"/>
    </source>
</evidence>
<dbReference type="SUPFAM" id="SSF64438">
    <property type="entry name" value="CNF1/YfiH-like putative cysteine hydrolases"/>
    <property type="match status" value="1"/>
</dbReference>
<comment type="catalytic activity">
    <reaction evidence="8">
        <text>adenosine + phosphate = alpha-D-ribose 1-phosphate + adenine</text>
        <dbReference type="Rhea" id="RHEA:27642"/>
        <dbReference type="ChEBI" id="CHEBI:16335"/>
        <dbReference type="ChEBI" id="CHEBI:16708"/>
        <dbReference type="ChEBI" id="CHEBI:43474"/>
        <dbReference type="ChEBI" id="CHEBI:57720"/>
        <dbReference type="EC" id="2.4.2.1"/>
    </reaction>
    <physiologicalReaction direction="left-to-right" evidence="8">
        <dbReference type="Rhea" id="RHEA:27643"/>
    </physiologicalReaction>
</comment>
<dbReference type="InterPro" id="IPR003730">
    <property type="entry name" value="Cu_polyphenol_OxRdtase"/>
</dbReference>
<dbReference type="GO" id="GO:0017061">
    <property type="term" value="F:S-methyl-5-thioadenosine phosphorylase activity"/>
    <property type="evidence" value="ECO:0007669"/>
    <property type="project" value="UniProtKB-EC"/>
</dbReference>
<keyword evidence="5" id="KW-0378">Hydrolase</keyword>
<dbReference type="PATRIC" id="fig|362787.3.peg.1947"/>
<evidence type="ECO:0000256" key="3">
    <source>
        <dbReference type="ARBA" id="ARBA00022679"/>
    </source>
</evidence>
<reference evidence="11 12" key="1">
    <citation type="journal article" date="2014" name="Mol. Biol. Evol.">
        <title>Massive expansion of Ubiquitination-related gene families within the Chlamydiae.</title>
        <authorList>
            <person name="Domman D."/>
            <person name="Collingro A."/>
            <person name="Lagkouvardos I."/>
            <person name="Gehre L."/>
            <person name="Weinmaier T."/>
            <person name="Rattei T."/>
            <person name="Subtil A."/>
            <person name="Horn M."/>
        </authorList>
    </citation>
    <scope>NUCLEOTIDE SEQUENCE [LARGE SCALE GENOMIC DNA]</scope>
    <source>
        <strain evidence="11 12">EI2</strain>
    </source>
</reference>
<comment type="catalytic activity">
    <reaction evidence="7">
        <text>adenosine + H2O + H(+) = inosine + NH4(+)</text>
        <dbReference type="Rhea" id="RHEA:24408"/>
        <dbReference type="ChEBI" id="CHEBI:15377"/>
        <dbReference type="ChEBI" id="CHEBI:15378"/>
        <dbReference type="ChEBI" id="CHEBI:16335"/>
        <dbReference type="ChEBI" id="CHEBI:17596"/>
        <dbReference type="ChEBI" id="CHEBI:28938"/>
        <dbReference type="EC" id="3.5.4.4"/>
    </reaction>
    <physiologicalReaction direction="left-to-right" evidence="7">
        <dbReference type="Rhea" id="RHEA:24409"/>
    </physiologicalReaction>
</comment>
<evidence type="ECO:0000256" key="6">
    <source>
        <dbReference type="ARBA" id="ARBA00022833"/>
    </source>
</evidence>
<dbReference type="Gene3D" id="3.60.140.10">
    <property type="entry name" value="CNF1/YfiH-like putative cysteine hydrolases"/>
    <property type="match status" value="1"/>
</dbReference>
<dbReference type="GO" id="GO:0005507">
    <property type="term" value="F:copper ion binding"/>
    <property type="evidence" value="ECO:0007669"/>
    <property type="project" value="TreeGrafter"/>
</dbReference>
<evidence type="ECO:0000256" key="2">
    <source>
        <dbReference type="ARBA" id="ARBA00007353"/>
    </source>
</evidence>
<evidence type="ECO:0000256" key="8">
    <source>
        <dbReference type="ARBA" id="ARBA00048968"/>
    </source>
</evidence>
<dbReference type="InterPro" id="IPR038371">
    <property type="entry name" value="Cu_polyphenol_OxRdtase_sf"/>
</dbReference>
<keyword evidence="6" id="KW-0862">Zinc</keyword>
<keyword evidence="4" id="KW-0479">Metal-binding</keyword>
<comment type="caution">
    <text evidence="11">The sequence shown here is derived from an EMBL/GenBank/DDBJ whole genome shotgun (WGS) entry which is preliminary data.</text>
</comment>
<comment type="similarity">
    <text evidence="2 10">Belongs to the purine nucleoside phosphorylase YfiH/LACC1 family.</text>
</comment>
<dbReference type="Pfam" id="PF02578">
    <property type="entry name" value="Cu-oxidase_4"/>
    <property type="match status" value="1"/>
</dbReference>
<evidence type="ECO:0000256" key="9">
    <source>
        <dbReference type="ARBA" id="ARBA00049893"/>
    </source>
</evidence>
<comment type="catalytic activity">
    <reaction evidence="9">
        <text>S-methyl-5'-thioadenosine + phosphate = 5-(methylsulfanyl)-alpha-D-ribose 1-phosphate + adenine</text>
        <dbReference type="Rhea" id="RHEA:11852"/>
        <dbReference type="ChEBI" id="CHEBI:16708"/>
        <dbReference type="ChEBI" id="CHEBI:17509"/>
        <dbReference type="ChEBI" id="CHEBI:43474"/>
        <dbReference type="ChEBI" id="CHEBI:58533"/>
        <dbReference type="EC" id="2.4.2.28"/>
    </reaction>
    <physiologicalReaction direction="left-to-right" evidence="9">
        <dbReference type="Rhea" id="RHEA:11853"/>
    </physiologicalReaction>
</comment>
<protein>
    <recommendedName>
        <fullName evidence="10">Purine nucleoside phosphorylase</fullName>
    </recommendedName>
</protein>
<proteinExistence type="inferred from homology"/>
<dbReference type="CDD" id="cd16833">
    <property type="entry name" value="YfiH"/>
    <property type="match status" value="1"/>
</dbReference>
<name>A0A0C1GZ65_9BACT</name>
<evidence type="ECO:0000313" key="12">
    <source>
        <dbReference type="Proteomes" id="UP000031465"/>
    </source>
</evidence>
<organism evidence="11 12">
    <name type="scientific">Candidatus Protochlamydia amoebophila</name>
    <dbReference type="NCBI Taxonomy" id="362787"/>
    <lineage>
        <taxon>Bacteria</taxon>
        <taxon>Pseudomonadati</taxon>
        <taxon>Chlamydiota</taxon>
        <taxon>Chlamydiia</taxon>
        <taxon>Parachlamydiales</taxon>
        <taxon>Parachlamydiaceae</taxon>
        <taxon>Candidatus Protochlamydia</taxon>
    </lineage>
</organism>
<dbReference type="NCBIfam" id="TIGR00726">
    <property type="entry name" value="peptidoglycan editing factor PgeF"/>
    <property type="match status" value="1"/>
</dbReference>
<dbReference type="GO" id="GO:0016787">
    <property type="term" value="F:hydrolase activity"/>
    <property type="evidence" value="ECO:0007669"/>
    <property type="project" value="UniProtKB-KW"/>
</dbReference>
<accession>A0A0C1GZ65</accession>
<dbReference type="PANTHER" id="PTHR30616:SF2">
    <property type="entry name" value="PURINE NUCLEOSIDE PHOSPHORYLASE LACC1"/>
    <property type="match status" value="1"/>
</dbReference>
<evidence type="ECO:0000256" key="10">
    <source>
        <dbReference type="RuleBase" id="RU361274"/>
    </source>
</evidence>
<keyword evidence="3" id="KW-0808">Transferase</keyword>
<comment type="catalytic activity">
    <reaction evidence="1">
        <text>inosine + phosphate = alpha-D-ribose 1-phosphate + hypoxanthine</text>
        <dbReference type="Rhea" id="RHEA:27646"/>
        <dbReference type="ChEBI" id="CHEBI:17368"/>
        <dbReference type="ChEBI" id="CHEBI:17596"/>
        <dbReference type="ChEBI" id="CHEBI:43474"/>
        <dbReference type="ChEBI" id="CHEBI:57720"/>
        <dbReference type="EC" id="2.4.2.1"/>
    </reaction>
    <physiologicalReaction direction="left-to-right" evidence="1">
        <dbReference type="Rhea" id="RHEA:27647"/>
    </physiologicalReaction>
</comment>
<evidence type="ECO:0000256" key="4">
    <source>
        <dbReference type="ARBA" id="ARBA00022723"/>
    </source>
</evidence>
<evidence type="ECO:0000256" key="7">
    <source>
        <dbReference type="ARBA" id="ARBA00047989"/>
    </source>
</evidence>
<evidence type="ECO:0000256" key="5">
    <source>
        <dbReference type="ARBA" id="ARBA00022801"/>
    </source>
</evidence>
<dbReference type="PANTHER" id="PTHR30616">
    <property type="entry name" value="UNCHARACTERIZED PROTEIN YFIH"/>
    <property type="match status" value="1"/>
</dbReference>